<feature type="region of interest" description="Disordered" evidence="16">
    <location>
        <begin position="512"/>
        <end position="547"/>
    </location>
</feature>
<feature type="compositionally biased region" description="Low complexity" evidence="16">
    <location>
        <begin position="2189"/>
        <end position="2208"/>
    </location>
</feature>
<evidence type="ECO:0000256" key="14">
    <source>
        <dbReference type="ARBA" id="ARBA00049244"/>
    </source>
</evidence>
<comment type="catalytic activity">
    <reaction evidence="14">
        <text>DNA(n) + a 2'-deoxyribonucleoside 5'-triphosphate = DNA(n+1) + diphosphate</text>
        <dbReference type="Rhea" id="RHEA:22508"/>
        <dbReference type="Rhea" id="RHEA-COMP:17339"/>
        <dbReference type="Rhea" id="RHEA-COMP:17340"/>
        <dbReference type="ChEBI" id="CHEBI:33019"/>
        <dbReference type="ChEBI" id="CHEBI:61560"/>
        <dbReference type="ChEBI" id="CHEBI:173112"/>
        <dbReference type="EC" id="2.7.7.7"/>
    </reaction>
</comment>
<dbReference type="PROSITE" id="PS50294">
    <property type="entry name" value="WD_REPEATS_REGION"/>
    <property type="match status" value="1"/>
</dbReference>
<feature type="repeat" description="WD" evidence="15">
    <location>
        <begin position="1962"/>
        <end position="2004"/>
    </location>
</feature>
<dbReference type="Pfam" id="PF00136">
    <property type="entry name" value="DNA_pol_B"/>
    <property type="match status" value="1"/>
</dbReference>
<dbReference type="SUPFAM" id="SSF56672">
    <property type="entry name" value="DNA/RNA polymerases"/>
    <property type="match status" value="1"/>
</dbReference>
<feature type="region of interest" description="Disordered" evidence="16">
    <location>
        <begin position="2182"/>
        <end position="2208"/>
    </location>
</feature>
<name>A0A9W7YAE7_9FUNG</name>
<dbReference type="Gene3D" id="3.30.420.10">
    <property type="entry name" value="Ribonuclease H-like superfamily/Ribonuclease H"/>
    <property type="match status" value="1"/>
</dbReference>
<dbReference type="GO" id="GO:0005634">
    <property type="term" value="C:nucleus"/>
    <property type="evidence" value="ECO:0007669"/>
    <property type="project" value="TreeGrafter"/>
</dbReference>
<keyword evidence="6 21" id="KW-0548">Nucleotidyltransferase</keyword>
<evidence type="ECO:0000259" key="18">
    <source>
        <dbReference type="Pfam" id="PF03104"/>
    </source>
</evidence>
<evidence type="ECO:0000256" key="4">
    <source>
        <dbReference type="ARBA" id="ARBA00021589"/>
    </source>
</evidence>
<dbReference type="InterPro" id="IPR012337">
    <property type="entry name" value="RNaseH-like_sf"/>
</dbReference>
<dbReference type="FunFam" id="1.10.287.690:FF:000002">
    <property type="entry name" value="DNA polymerase zeta"/>
    <property type="match status" value="1"/>
</dbReference>
<feature type="compositionally biased region" description="Low complexity" evidence="16">
    <location>
        <begin position="1723"/>
        <end position="1732"/>
    </location>
</feature>
<dbReference type="InterPro" id="IPR023211">
    <property type="entry name" value="DNA_pol_palm_dom_sf"/>
</dbReference>
<dbReference type="InterPro" id="IPR036322">
    <property type="entry name" value="WD40_repeat_dom_sf"/>
</dbReference>
<feature type="region of interest" description="Disordered" evidence="16">
    <location>
        <begin position="319"/>
        <end position="348"/>
    </location>
</feature>
<dbReference type="Gene3D" id="2.130.10.10">
    <property type="entry name" value="YVTN repeat-like/Quinoprotein amine dehydrogenase"/>
    <property type="match status" value="2"/>
</dbReference>
<dbReference type="Gene3D" id="3.30.342.10">
    <property type="entry name" value="DNA Polymerase, chain B, domain 1"/>
    <property type="match status" value="1"/>
</dbReference>
<dbReference type="Pfam" id="PF24055">
    <property type="entry name" value="POL3_N"/>
    <property type="match status" value="1"/>
</dbReference>
<evidence type="ECO:0000313" key="22">
    <source>
        <dbReference type="Proteomes" id="UP001143981"/>
    </source>
</evidence>
<evidence type="ECO:0000256" key="11">
    <source>
        <dbReference type="ARBA" id="ARBA00023004"/>
    </source>
</evidence>
<comment type="caution">
    <text evidence="21">The sequence shown here is derived from an EMBL/GenBank/DDBJ whole genome shotgun (WGS) entry which is preliminary data.</text>
</comment>
<accession>A0A9W7YAE7</accession>
<dbReference type="SMART" id="SM00486">
    <property type="entry name" value="POLBc"/>
    <property type="match status" value="1"/>
</dbReference>
<feature type="compositionally biased region" description="Basic and acidic residues" evidence="16">
    <location>
        <begin position="531"/>
        <end position="540"/>
    </location>
</feature>
<dbReference type="GO" id="GO:0003677">
    <property type="term" value="F:DNA binding"/>
    <property type="evidence" value="ECO:0007669"/>
    <property type="project" value="InterPro"/>
</dbReference>
<evidence type="ECO:0000259" key="17">
    <source>
        <dbReference type="Pfam" id="PF00136"/>
    </source>
</evidence>
<evidence type="ECO:0000256" key="5">
    <source>
        <dbReference type="ARBA" id="ARBA00022679"/>
    </source>
</evidence>
<evidence type="ECO:0000256" key="9">
    <source>
        <dbReference type="ARBA" id="ARBA00022833"/>
    </source>
</evidence>
<comment type="cofactor">
    <cofactor evidence="1">
        <name>[4Fe-4S] cluster</name>
        <dbReference type="ChEBI" id="CHEBI:49883"/>
    </cofactor>
</comment>
<dbReference type="Gene3D" id="1.10.287.690">
    <property type="entry name" value="Helix hairpin bin"/>
    <property type="match status" value="1"/>
</dbReference>
<dbReference type="Pfam" id="PF24065">
    <property type="entry name" value="REV3_N"/>
    <property type="match status" value="1"/>
</dbReference>
<dbReference type="CDD" id="cd05778">
    <property type="entry name" value="DNA_polB_zeta_exo"/>
    <property type="match status" value="1"/>
</dbReference>
<dbReference type="InterPro" id="IPR017964">
    <property type="entry name" value="DNA-dir_DNA_pol_B_CS"/>
</dbReference>
<dbReference type="InterPro" id="IPR042087">
    <property type="entry name" value="DNA_pol_B_thumb"/>
</dbReference>
<evidence type="ECO:0000256" key="8">
    <source>
        <dbReference type="ARBA" id="ARBA00022763"/>
    </source>
</evidence>
<dbReference type="GO" id="GO:0000724">
    <property type="term" value="P:double-strand break repair via homologous recombination"/>
    <property type="evidence" value="ECO:0007669"/>
    <property type="project" value="TreeGrafter"/>
</dbReference>
<dbReference type="InterPro" id="IPR056435">
    <property type="entry name" value="DPOD/Z_N"/>
</dbReference>
<dbReference type="SUPFAM" id="SSF50978">
    <property type="entry name" value="WD40 repeat-like"/>
    <property type="match status" value="1"/>
</dbReference>
<dbReference type="Proteomes" id="UP001143981">
    <property type="component" value="Unassembled WGS sequence"/>
</dbReference>
<dbReference type="InterPro" id="IPR006134">
    <property type="entry name" value="DNA-dir_DNA_pol_B_multi_dom"/>
</dbReference>
<reference evidence="21" key="1">
    <citation type="submission" date="2022-07" db="EMBL/GenBank/DDBJ databases">
        <title>Phylogenomic reconstructions and comparative analyses of Kickxellomycotina fungi.</title>
        <authorList>
            <person name="Reynolds N.K."/>
            <person name="Stajich J.E."/>
            <person name="Barry K."/>
            <person name="Grigoriev I.V."/>
            <person name="Crous P."/>
            <person name="Smith M.E."/>
        </authorList>
    </citation>
    <scope>NUCLEOTIDE SEQUENCE</scope>
    <source>
        <strain evidence="21">BCRC 34381</strain>
    </source>
</reference>
<dbReference type="PROSITE" id="PS00116">
    <property type="entry name" value="DNA_POLYMERASE_B"/>
    <property type="match status" value="1"/>
</dbReference>
<dbReference type="InterPro" id="IPR006133">
    <property type="entry name" value="DNA-dir_DNA_pol_B_exonuc"/>
</dbReference>
<comment type="similarity">
    <text evidence="2">Belongs to the DNA polymerase type-B family.</text>
</comment>
<evidence type="ECO:0000256" key="3">
    <source>
        <dbReference type="ARBA" id="ARBA00012417"/>
    </source>
</evidence>
<dbReference type="SUPFAM" id="SSF53098">
    <property type="entry name" value="Ribonuclease H-like"/>
    <property type="match status" value="1"/>
</dbReference>
<feature type="repeat" description="WD" evidence="15">
    <location>
        <begin position="1847"/>
        <end position="1878"/>
    </location>
</feature>
<dbReference type="PANTHER" id="PTHR45812">
    <property type="entry name" value="DNA POLYMERASE ZETA CATALYTIC SUBUNIT"/>
    <property type="match status" value="1"/>
</dbReference>
<dbReference type="InterPro" id="IPR001680">
    <property type="entry name" value="WD40_rpt"/>
</dbReference>
<keyword evidence="11" id="KW-0408">Iron</keyword>
<dbReference type="GO" id="GO:0042276">
    <property type="term" value="P:error-prone translesion synthesis"/>
    <property type="evidence" value="ECO:0007669"/>
    <property type="project" value="TreeGrafter"/>
</dbReference>
<dbReference type="Pfam" id="PF00400">
    <property type="entry name" value="WD40"/>
    <property type="match status" value="2"/>
</dbReference>
<keyword evidence="9" id="KW-0862">Zinc</keyword>
<dbReference type="PANTHER" id="PTHR45812:SF1">
    <property type="entry name" value="DNA POLYMERASE ZETA CATALYTIC SUBUNIT"/>
    <property type="match status" value="1"/>
</dbReference>
<dbReference type="OrthoDB" id="2414538at2759"/>
<dbReference type="InterPro" id="IPR015943">
    <property type="entry name" value="WD40/YVTN_repeat-like_dom_sf"/>
</dbReference>
<keyword evidence="12" id="KW-0411">Iron-sulfur</keyword>
<keyword evidence="10" id="KW-0239">DNA-directed DNA polymerase</keyword>
<proteinExistence type="inferred from homology"/>
<dbReference type="PROSITE" id="PS50082">
    <property type="entry name" value="WD_REPEATS_2"/>
    <property type="match status" value="2"/>
</dbReference>
<gene>
    <name evidence="21" type="primary">REV3</name>
    <name evidence="21" type="ORF">LPJ61_001214</name>
</gene>
<dbReference type="EC" id="2.7.7.7" evidence="3"/>
<evidence type="ECO:0000256" key="10">
    <source>
        <dbReference type="ARBA" id="ARBA00022932"/>
    </source>
</evidence>
<dbReference type="GO" id="GO:0016035">
    <property type="term" value="C:zeta DNA polymerase complex"/>
    <property type="evidence" value="ECO:0007669"/>
    <property type="project" value="InterPro"/>
</dbReference>
<dbReference type="GO" id="GO:0046872">
    <property type="term" value="F:metal ion binding"/>
    <property type="evidence" value="ECO:0007669"/>
    <property type="project" value="UniProtKB-KW"/>
</dbReference>
<dbReference type="GO" id="GO:0003887">
    <property type="term" value="F:DNA-directed DNA polymerase activity"/>
    <property type="evidence" value="ECO:0007669"/>
    <property type="project" value="UniProtKB-KW"/>
</dbReference>
<dbReference type="EMBL" id="JANBOI010000090">
    <property type="protein sequence ID" value="KAJ1734176.1"/>
    <property type="molecule type" value="Genomic_DNA"/>
</dbReference>
<evidence type="ECO:0000256" key="13">
    <source>
        <dbReference type="ARBA" id="ARBA00023204"/>
    </source>
</evidence>
<sequence>MATAPWCLDGSAQAGPDAETGASTSASASVLDVLVMHLDSYQAPPMAADRALNAPFNVLDAPLTRVPVIRVFGAARSGQRVCLHVHQVWPYMYVRYSGPRELRAVCEFGRQLGRSLNHALCLVLPGQEAVFVAGVVPVKGIPFYGYHAGYHPFLKIQLSNPGIAARASSLLASGAVMGRRFDVFASHLPYTLQFLVDYNLYGMEWIQMESVRFRSPLPDPAMVETSYGAEAITDTSVPTEHRWIPQGMPSYLVHPTPPERMSCCELEVDTEAAAIVNRRHVRERRIHHQIHESADSVPQGRLVHSLDVIWEAEGKRRAQHRIPGPWPPERRGRGALDGNSLHPRPEPRWSNHWRMQSLLASVAASDRRRGQWSGDGKPFLGATDSQRSPCSSPPGPMMATPAGSCAPTPAADAICPGTDDAWLDDWPTCREVDLGFSQQWLDRVGCEVGFCTSKVGDGCMPVAGLPPPPPELPEMPSSRGGSCHATRQSLGELHSQMLGYDPADASAAAKCAARPDGGRQGLAEGGLRIQHNPDHRDLDNRGGLLLESGDDAGSDVCSGVGDLGSLSDFEEEDVIWLEAEIASAEGEEPAAEMAYHSIALNPHDTRRHTTSIPQADGAGDIDSGGERVLRRRKRETGHRQTRKSGRRVLAPLVLATSGAPARPAKTKADVAQELPRPPTQRSIPHKCGAEPKLHSGMPCVNPVGGDPQPRTCGNDAALTGIQHKHPAYEPFVDIPHCEGSICGARRLPAKEPARPEHHMRRGGFFRYARAPPCSSQLLSSMALGCLPEIVAPRPRFSVAADAPRKHQPGRAGQPQPGLHAAAAIRLFDSECTLQSSSIARPRPLDDDIVRAARSEQRSLMWGPAAVRELNDHCHSVRSPNTKWSSGWWEFARPPPSRPQLLRCAGPGGAGHSTLTAPVKCRQRDQSDLKWSSVLGNLTQQPVFAGSDAATAHEEQLTTCSRPPIARQRPAAKENRVAMSLLSLEILAGCSSGALPNPRLDSVVLVATAFAPDGTWSGDAACVSVVWTCGTGPGPIRLGLPSHVQQRHHSDELDMIQRLAGWVRQIDPDILCGYEVQKASWGYLIERAAHAYGLQLDGALSRVVYRPPRASHPGSPRARDGWGYRKNTAIKVVGRHVLNVWRLMRSELSLTSYTFERIAKEVLGEQQPRHAPSVLVAWYGGGTSVARIRALRYVLCRAQAVLRILDKTNVVTRAAEFASVIGIDFHSVLTRGSQFRVESLMARIAHPELFVLSSPTREQVAQQRAAECLSLVLEPQSGYYTDPVVVLDFQSLYPSIMIAYNYCFSTCLGSLDDAGADCGASSAGSDDAGQRRRLGFTSLRVPPGVLSMLKGHIHVSPNGMMFVQPSVRKGLLGRMLQEILESRVMIKGAMKQWGAGDATLHSSLDSWQLGLKLIANVTYGYAGASFSGRMPCAEIADAIVQSGRETLESAIRLVHSRHAEWGARVVYGDTDSMFVHLPGKSRQSAFRIGREIAEAVTALNPDPVTLKLEKVYQPCMLLTKKRYAGWMFASAEQADPQLDVKGMELIRRDGCAAARRILEGTITALFESNDLSRVKRYVVEQVAGVLQGEAPAHEFVIAKEVRMHSYSGRVLPAHAKVAVDGMARDWRAEPEHGERVPYVVVNGGGQTRLVDRVVSPQALLAQPHLQLDYQYYVGKQIAPALDRVLGLVGVDVHSWIGDMPRRLRSNLCSVLAGDTSDGESGNDAGRSAAPGAGKRAGAAHTLYRFYHTRTCAVCRQTMPAAARPPKQASAGGMLRICSACAADAAGAAARAGSAQMGLGRRLKAAVDECAACVGGPRAAALDAVERCGCTDCPTLQHNIRDLELHRTLLGHDGCVNALCWSADGRLLFSGSDDSTICVWRAAGDGSLLCRFRTGFGERVFDLKVLPAPNDHLLVACSMDSTTKVFDTRRILDAANSASVFANTSRTAADGVLDDGGSACVRTFTAHAGAVKRVAVIPDSPHELLSCSEDGTVRHFDIRENPRATHVGPRRRAGDGRVVADYRDIGAEIHALDVNPLRPAIFAAGGSLTSIMVHDRRLPRVGAARPGMGGHPPSSANWSGDRCVVRLRRNKPETRSNVFEQLSDEVVTGLRFSRDEADVVIGSWCYDHVYLFDLGQSSTYTQAAGDEVGMSGVGLVRALADEYMLYPSKRVRVASASAMPWSGAGTRGMDGQAAEGASSAPSGAGAVQAQLRPRTFGRGSSFGVRLLGRDEAPY</sequence>
<evidence type="ECO:0000256" key="1">
    <source>
        <dbReference type="ARBA" id="ARBA00001966"/>
    </source>
</evidence>
<evidence type="ECO:0000259" key="20">
    <source>
        <dbReference type="Pfam" id="PF24065"/>
    </source>
</evidence>
<keyword evidence="5 21" id="KW-0808">Transferase</keyword>
<feature type="domain" description="DNA-directed DNA polymerase family B multifunctional" evidence="17">
    <location>
        <begin position="1222"/>
        <end position="1684"/>
    </location>
</feature>
<feature type="region of interest" description="Disordered" evidence="16">
    <location>
        <begin position="366"/>
        <end position="404"/>
    </location>
</feature>
<evidence type="ECO:0000256" key="12">
    <source>
        <dbReference type="ARBA" id="ARBA00023014"/>
    </source>
</evidence>
<evidence type="ECO:0000259" key="19">
    <source>
        <dbReference type="Pfam" id="PF24055"/>
    </source>
</evidence>
<feature type="region of interest" description="Disordered" evidence="16">
    <location>
        <begin position="660"/>
        <end position="685"/>
    </location>
</feature>
<dbReference type="PRINTS" id="PR00106">
    <property type="entry name" value="DNAPOLB"/>
</dbReference>
<feature type="region of interest" description="Disordered" evidence="16">
    <location>
        <begin position="1713"/>
        <end position="1732"/>
    </location>
</feature>
<dbReference type="GO" id="GO:0051536">
    <property type="term" value="F:iron-sulfur cluster binding"/>
    <property type="evidence" value="ECO:0007669"/>
    <property type="project" value="UniProtKB-KW"/>
</dbReference>
<evidence type="ECO:0000256" key="2">
    <source>
        <dbReference type="ARBA" id="ARBA00005755"/>
    </source>
</evidence>
<dbReference type="GO" id="GO:0000166">
    <property type="term" value="F:nucleotide binding"/>
    <property type="evidence" value="ECO:0007669"/>
    <property type="project" value="InterPro"/>
</dbReference>
<evidence type="ECO:0000256" key="15">
    <source>
        <dbReference type="PROSITE-ProRule" id="PRU00221"/>
    </source>
</evidence>
<dbReference type="InterPro" id="IPR006172">
    <property type="entry name" value="DNA-dir_DNA_pol_B"/>
</dbReference>
<keyword evidence="7" id="KW-0479">Metal-binding</keyword>
<evidence type="ECO:0000256" key="6">
    <source>
        <dbReference type="ARBA" id="ARBA00022695"/>
    </source>
</evidence>
<dbReference type="Gene3D" id="1.10.132.60">
    <property type="entry name" value="DNA polymerase family B, C-terminal domain"/>
    <property type="match status" value="1"/>
</dbReference>
<evidence type="ECO:0000256" key="16">
    <source>
        <dbReference type="SAM" id="MobiDB-lite"/>
    </source>
</evidence>
<dbReference type="SMART" id="SM00320">
    <property type="entry name" value="WD40"/>
    <property type="match status" value="5"/>
</dbReference>
<keyword evidence="13" id="KW-0234">DNA repair</keyword>
<feature type="domain" description="DNA-directed DNA polymerase family B exonuclease" evidence="18">
    <location>
        <begin position="1043"/>
        <end position="1155"/>
    </location>
</feature>
<dbReference type="Pfam" id="PF03104">
    <property type="entry name" value="DNA_pol_B_exo1"/>
    <property type="match status" value="1"/>
</dbReference>
<organism evidence="21 22">
    <name type="scientific">Coemansia biformis</name>
    <dbReference type="NCBI Taxonomy" id="1286918"/>
    <lineage>
        <taxon>Eukaryota</taxon>
        <taxon>Fungi</taxon>
        <taxon>Fungi incertae sedis</taxon>
        <taxon>Zoopagomycota</taxon>
        <taxon>Kickxellomycotina</taxon>
        <taxon>Kickxellomycetes</taxon>
        <taxon>Kickxellales</taxon>
        <taxon>Kickxellaceae</taxon>
        <taxon>Coemansia</taxon>
    </lineage>
</organism>
<dbReference type="InterPro" id="IPR056447">
    <property type="entry name" value="REV3_N"/>
</dbReference>
<dbReference type="InterPro" id="IPR043502">
    <property type="entry name" value="DNA/RNA_pol_sf"/>
</dbReference>
<feature type="domain" description="DNA polymerase delta/zeta catalytic subunit N-terminal" evidence="19">
    <location>
        <begin position="87"/>
        <end position="162"/>
    </location>
</feature>
<protein>
    <recommendedName>
        <fullName evidence="4">DNA polymerase zeta catalytic subunit</fullName>
        <ecNumber evidence="3">2.7.7.7</ecNumber>
    </recommendedName>
</protein>
<keyword evidence="15" id="KW-0853">WD repeat</keyword>
<dbReference type="InterPro" id="IPR030559">
    <property type="entry name" value="PolZ_Rev3"/>
</dbReference>
<dbReference type="Gene3D" id="3.90.1600.10">
    <property type="entry name" value="Palm domain of DNA polymerase"/>
    <property type="match status" value="1"/>
</dbReference>
<dbReference type="CDD" id="cd05534">
    <property type="entry name" value="POLBc_zeta"/>
    <property type="match status" value="1"/>
</dbReference>
<keyword evidence="22" id="KW-1185">Reference proteome</keyword>
<evidence type="ECO:0000313" key="21">
    <source>
        <dbReference type="EMBL" id="KAJ1734176.1"/>
    </source>
</evidence>
<keyword evidence="8" id="KW-0227">DNA damage</keyword>
<evidence type="ECO:0000256" key="7">
    <source>
        <dbReference type="ARBA" id="ARBA00022723"/>
    </source>
</evidence>
<dbReference type="InterPro" id="IPR036397">
    <property type="entry name" value="RNaseH_sf"/>
</dbReference>
<feature type="non-terminal residue" evidence="21">
    <location>
        <position position="2232"/>
    </location>
</feature>
<feature type="domain" description="DNA polymerase zeta catalytic subunit N-terminal" evidence="20">
    <location>
        <begin position="33"/>
        <end position="86"/>
    </location>
</feature>